<dbReference type="InterPro" id="IPR051337">
    <property type="entry name" value="OPA_Antiporter"/>
</dbReference>
<dbReference type="Gene3D" id="1.20.1250.20">
    <property type="entry name" value="MFS general substrate transporter like domains"/>
    <property type="match status" value="2"/>
</dbReference>
<dbReference type="EMBL" id="CP000683">
    <property type="protein sequence ID" value="ABV84397.1"/>
    <property type="molecule type" value="Genomic_DNA"/>
</dbReference>
<dbReference type="PROSITE" id="PS50850">
    <property type="entry name" value="MFS"/>
    <property type="match status" value="1"/>
</dbReference>
<feature type="transmembrane region" description="Helical" evidence="5">
    <location>
        <begin position="411"/>
        <end position="433"/>
    </location>
</feature>
<feature type="transmembrane region" description="Helical" evidence="5">
    <location>
        <begin position="253"/>
        <end position="274"/>
    </location>
</feature>
<dbReference type="Proteomes" id="UP000001311">
    <property type="component" value="Chromosome"/>
</dbReference>
<comment type="subcellular location">
    <subcellularLocation>
        <location evidence="1">Cell inner membrane</location>
        <topology evidence="1">Multi-pass membrane protein</topology>
    </subcellularLocation>
</comment>
<gene>
    <name evidence="7" type="primary">uhpC</name>
    <name evidence="7" type="ordered locus">RMA_0089</name>
</gene>
<dbReference type="GO" id="GO:0061513">
    <property type="term" value="F:glucose 6-phosphate:phosphate antiporter activity"/>
    <property type="evidence" value="ECO:0007669"/>
    <property type="project" value="TreeGrafter"/>
</dbReference>
<dbReference type="InterPro" id="IPR020846">
    <property type="entry name" value="MFS_dom"/>
</dbReference>
<dbReference type="HOGENOM" id="CLU_001265_31_0_5"/>
<dbReference type="InterPro" id="IPR011701">
    <property type="entry name" value="MFS"/>
</dbReference>
<keyword evidence="3 5" id="KW-1133">Transmembrane helix</keyword>
<sequence>MLFYSRRVYNMTNTRSKIKTPRSPYVKKYNSWRVRILYSIIIGYATFYFCRQNFNIATPAIRAYFGVTKTQIGWILTASSIMYGVSKACNGFISDKVNVRIFMVLGLLFVGIITMLIGFSDSLWLIGILWIASNWFQSMGWPPATKMLTHWFASKELGTKWAMGATSNQIGGALAMISCGYLIDKFDWRAAFFVPGVVACVVSLFLYNRLRNSPKEVGLSTVEAYKEYPPEAIGDYEKLLTPQLLKMVFCNKLIWYVCLANMFVYIIRSGVIYWAPTFLKDLRNISLANAGLQIGLYEMIGIPGALIAGVLSDKLFQGRRGPVASICMVLLSLLLVLFWKLPIHSELFSIVILSLIGFFVSGPQLLVGIAAADFSTRQAVGTANGLSGLFGYLGAAIAGVGVGWISDNYGWNGVFIFFSISALLGGGLFALIWNRSAKK</sequence>
<evidence type="ECO:0000256" key="5">
    <source>
        <dbReference type="SAM" id="Phobius"/>
    </source>
</evidence>
<reference evidence="7 8" key="1">
    <citation type="journal article" date="2007" name="Genome Res.">
        <title>Lateral gene transfer between obligate intracellular bacteria: evidence from the Rickettsia massiliae genome.</title>
        <authorList>
            <person name="Blanc G."/>
            <person name="Ogata H."/>
            <person name="Robert C."/>
            <person name="Audic S."/>
            <person name="Claverie J.-M."/>
            <person name="Raoult D."/>
        </authorList>
    </citation>
    <scope>NUCLEOTIDE SEQUENCE [LARGE SCALE GENOMIC DNA]</scope>
    <source>
        <strain evidence="8">Mtu5</strain>
    </source>
</reference>
<keyword evidence="4 5" id="KW-0472">Membrane</keyword>
<evidence type="ECO:0000256" key="3">
    <source>
        <dbReference type="ARBA" id="ARBA00022989"/>
    </source>
</evidence>
<dbReference type="CDD" id="cd17312">
    <property type="entry name" value="MFS_OPA_SLC37"/>
    <property type="match status" value="1"/>
</dbReference>
<feature type="transmembrane region" description="Helical" evidence="5">
    <location>
        <begin position="294"/>
        <end position="311"/>
    </location>
</feature>
<dbReference type="GO" id="GO:0035435">
    <property type="term" value="P:phosphate ion transmembrane transport"/>
    <property type="evidence" value="ECO:0007669"/>
    <property type="project" value="TreeGrafter"/>
</dbReference>
<keyword evidence="2 5" id="KW-0812">Transmembrane</keyword>
<proteinExistence type="predicted"/>
<evidence type="ECO:0000259" key="6">
    <source>
        <dbReference type="PROSITE" id="PS50850"/>
    </source>
</evidence>
<evidence type="ECO:0000313" key="8">
    <source>
        <dbReference type="Proteomes" id="UP000001311"/>
    </source>
</evidence>
<dbReference type="PANTHER" id="PTHR43826:SF3">
    <property type="entry name" value="GLUCOSE-6-PHOSPHATE EXCHANGER SLC37A4"/>
    <property type="match status" value="1"/>
</dbReference>
<dbReference type="InterPro" id="IPR000849">
    <property type="entry name" value="Sugar_P_transporter"/>
</dbReference>
<feature type="transmembrane region" description="Helical" evidence="5">
    <location>
        <begin position="32"/>
        <end position="49"/>
    </location>
</feature>
<dbReference type="Pfam" id="PF07690">
    <property type="entry name" value="MFS_1"/>
    <property type="match status" value="1"/>
</dbReference>
<feature type="transmembrane region" description="Helical" evidence="5">
    <location>
        <begin position="347"/>
        <end position="371"/>
    </location>
</feature>
<evidence type="ECO:0000256" key="4">
    <source>
        <dbReference type="ARBA" id="ARBA00023136"/>
    </source>
</evidence>
<keyword evidence="8" id="KW-1185">Reference proteome</keyword>
<dbReference type="SUPFAM" id="SSF103473">
    <property type="entry name" value="MFS general substrate transporter"/>
    <property type="match status" value="1"/>
</dbReference>
<dbReference type="PIRSF" id="PIRSF002808">
    <property type="entry name" value="Hexose_phosphate_transp"/>
    <property type="match status" value="1"/>
</dbReference>
<dbReference type="GO" id="GO:0005886">
    <property type="term" value="C:plasma membrane"/>
    <property type="evidence" value="ECO:0007669"/>
    <property type="project" value="UniProtKB-SubCell"/>
</dbReference>
<feature type="transmembrane region" description="Helical" evidence="5">
    <location>
        <begin position="383"/>
        <end position="405"/>
    </location>
</feature>
<feature type="transmembrane region" description="Helical" evidence="5">
    <location>
        <begin position="61"/>
        <end position="85"/>
    </location>
</feature>
<feature type="domain" description="Major facilitator superfamily (MFS) profile" evidence="6">
    <location>
        <begin position="36"/>
        <end position="437"/>
    </location>
</feature>
<protein>
    <submittedName>
        <fullName evidence="7">Sugar phosphate permease</fullName>
    </submittedName>
</protein>
<dbReference type="PANTHER" id="PTHR43826">
    <property type="entry name" value="GLUCOSE-6-PHOSPHATE EXCHANGER SLC37A4"/>
    <property type="match status" value="1"/>
</dbReference>
<evidence type="ECO:0000256" key="2">
    <source>
        <dbReference type="ARBA" id="ARBA00022692"/>
    </source>
</evidence>
<name>A8F0G1_RICM5</name>
<accession>A8F0G1</accession>
<evidence type="ECO:0000313" key="7">
    <source>
        <dbReference type="EMBL" id="ABV84397.1"/>
    </source>
</evidence>
<dbReference type="InterPro" id="IPR036259">
    <property type="entry name" value="MFS_trans_sf"/>
</dbReference>
<feature type="transmembrane region" description="Helical" evidence="5">
    <location>
        <begin position="97"/>
        <end position="117"/>
    </location>
</feature>
<evidence type="ECO:0000256" key="1">
    <source>
        <dbReference type="ARBA" id="ARBA00004429"/>
    </source>
</evidence>
<organism evidence="7 8">
    <name type="scientific">Rickettsia massiliae (strain Mtu5)</name>
    <dbReference type="NCBI Taxonomy" id="416276"/>
    <lineage>
        <taxon>Bacteria</taxon>
        <taxon>Pseudomonadati</taxon>
        <taxon>Pseudomonadota</taxon>
        <taxon>Alphaproteobacteria</taxon>
        <taxon>Rickettsiales</taxon>
        <taxon>Rickettsiaceae</taxon>
        <taxon>Rickettsieae</taxon>
        <taxon>Rickettsia</taxon>
        <taxon>spotted fever group</taxon>
    </lineage>
</organism>
<dbReference type="KEGG" id="rms:RMA_0089"/>
<feature type="transmembrane region" description="Helical" evidence="5">
    <location>
        <begin position="323"/>
        <end position="341"/>
    </location>
</feature>
<feature type="transmembrane region" description="Helical" evidence="5">
    <location>
        <begin position="189"/>
        <end position="207"/>
    </location>
</feature>
<dbReference type="AlphaFoldDB" id="A8F0G1"/>